<proteinExistence type="predicted"/>
<protein>
    <submittedName>
        <fullName evidence="1">Uncharacterized protein</fullName>
    </submittedName>
</protein>
<evidence type="ECO:0000313" key="2">
    <source>
        <dbReference type="Proteomes" id="UP000249754"/>
    </source>
</evidence>
<reference evidence="1 2" key="1">
    <citation type="submission" date="2018-06" db="EMBL/GenBank/DDBJ databases">
        <title>Genomic Encyclopedia of Archaeal and Bacterial Type Strains, Phase II (KMG-II): from individual species to whole genera.</title>
        <authorList>
            <person name="Goeker M."/>
        </authorList>
    </citation>
    <scope>NUCLEOTIDE SEQUENCE [LARGE SCALE GENOMIC DNA]</scope>
    <source>
        <strain evidence="1 2">DSM 14825</strain>
    </source>
</reference>
<dbReference type="EMBL" id="QLLR01000034">
    <property type="protein sequence ID" value="RAJ22879.1"/>
    <property type="molecule type" value="Genomic_DNA"/>
</dbReference>
<organism evidence="1 2">
    <name type="scientific">Pedobacter cryoconitis</name>
    <dbReference type="NCBI Taxonomy" id="188932"/>
    <lineage>
        <taxon>Bacteria</taxon>
        <taxon>Pseudomonadati</taxon>
        <taxon>Bacteroidota</taxon>
        <taxon>Sphingobacteriia</taxon>
        <taxon>Sphingobacteriales</taxon>
        <taxon>Sphingobacteriaceae</taxon>
        <taxon>Pedobacter</taxon>
    </lineage>
</organism>
<name>A0A327S1K6_9SPHI</name>
<dbReference type="Proteomes" id="UP000249754">
    <property type="component" value="Unassembled WGS sequence"/>
</dbReference>
<dbReference type="AlphaFoldDB" id="A0A327S1K6"/>
<evidence type="ECO:0000313" key="1">
    <source>
        <dbReference type="EMBL" id="RAJ22879.1"/>
    </source>
</evidence>
<comment type="caution">
    <text evidence="1">The sequence shown here is derived from an EMBL/GenBank/DDBJ whole genome shotgun (WGS) entry which is preliminary data.</text>
</comment>
<accession>A0A327S1K6</accession>
<sequence>MRSDYKKIEEVAENFQHYLTYTGNESSVAVYLNGKRLFLNIDYSITERMVTLNVPVKPGDLFILSHS</sequence>
<gene>
    <name evidence="1" type="ORF">LY11_04583</name>
</gene>